<feature type="transmembrane region" description="Helical" evidence="8">
    <location>
        <begin position="205"/>
        <end position="224"/>
    </location>
</feature>
<dbReference type="FunFam" id="1.20.1740.10:FF:000047">
    <property type="entry name" value="Amino acid transporter AVT1A"/>
    <property type="match status" value="1"/>
</dbReference>
<evidence type="ECO:0000256" key="3">
    <source>
        <dbReference type="ARBA" id="ARBA00022692"/>
    </source>
</evidence>
<feature type="transmembrane region" description="Helical" evidence="8">
    <location>
        <begin position="271"/>
        <end position="293"/>
    </location>
</feature>
<keyword evidence="3 8" id="KW-0812">Transmembrane</keyword>
<accession>A0A0K0M6X2</accession>
<dbReference type="EMBL" id="KJ710998">
    <property type="protein sequence ID" value="AJP06243.1"/>
    <property type="molecule type" value="mRNA"/>
</dbReference>
<sequence length="516" mass="56181">MDRNGHTGSNGSRRIKIPEGMDSQIIPQLSPQWPQTFAKSMDIYSHSPSSGRINGVGSSSFQNESLFSSFEHLPEANGMENSNTGLKEPLLIQRKRHPQEEYEENEYWGDHAIGIVEHANNEKTDEGSTFLRASLNGMNVLAGVGILSTPYALSEGGWLGLSILFLFSAICCYTGILLKRCMETNTQIRSYPDIGQAAFGQKGRIIVSIFLYVELYAVTVEFLILEGDNLAQLFPKVALEFAGIRINSQQSFILLSAFVILPTVYLRNLSLLAYISASGVAASVLVVLAVGWVGVFDGVGFHLQGRLLNLGGLSTAIGLYAFCFCGHAVFPSIYSSMKDRKQFSMVLILCFVVCTMIYGSIAVMGYMMFGNQLESQVTLNLPETLVASKVAIYITLINPFAKFSLTITPLATALEEFLPSSGGWLVVWGTGIRTLLVISTVAVALAVPFFGYLMALIGSLLSCSVSIIIPCICYLKLFGASMSRHEMTLIYIIVILGIVTAITGTYSSLRNIADAM</sequence>
<evidence type="ECO:0000313" key="10">
    <source>
        <dbReference type="EMBL" id="AJP06243.1"/>
    </source>
</evidence>
<reference evidence="10" key="1">
    <citation type="submission" date="2014-04" db="EMBL/GenBank/DDBJ databases">
        <title>The genes involved in the male and female cone development in Pinus tabuliformis.</title>
        <authorList>
            <person name="Niu S."/>
            <person name="Li W."/>
            <person name="Chen X."/>
        </authorList>
    </citation>
    <scope>NUCLEOTIDE SEQUENCE</scope>
</reference>
<keyword evidence="2" id="KW-0813">Transport</keyword>
<dbReference type="InterPro" id="IPR013057">
    <property type="entry name" value="AA_transpt_TM"/>
</dbReference>
<feature type="transmembrane region" description="Helical" evidence="8">
    <location>
        <begin position="244"/>
        <end position="264"/>
    </location>
</feature>
<name>A0A0K0M6X2_PINTB</name>
<feature type="transmembrane region" description="Helical" evidence="8">
    <location>
        <begin position="158"/>
        <end position="178"/>
    </location>
</feature>
<feature type="transmembrane region" description="Helical" evidence="8">
    <location>
        <begin position="313"/>
        <end position="334"/>
    </location>
</feature>
<dbReference type="PANTHER" id="PTHR22950">
    <property type="entry name" value="AMINO ACID TRANSPORTER"/>
    <property type="match status" value="1"/>
</dbReference>
<dbReference type="GO" id="GO:0005774">
    <property type="term" value="C:vacuolar membrane"/>
    <property type="evidence" value="ECO:0007669"/>
    <property type="project" value="TreeGrafter"/>
</dbReference>
<evidence type="ECO:0000256" key="8">
    <source>
        <dbReference type="SAM" id="Phobius"/>
    </source>
</evidence>
<feature type="transmembrane region" description="Helical" evidence="8">
    <location>
        <begin position="346"/>
        <end position="370"/>
    </location>
</feature>
<comment type="subcellular location">
    <subcellularLocation>
        <location evidence="1">Membrane</location>
        <topology evidence="1">Multi-pass membrane protein</topology>
    </subcellularLocation>
</comment>
<evidence type="ECO:0000256" key="7">
    <source>
        <dbReference type="ARBA" id="ARBA00049662"/>
    </source>
</evidence>
<keyword evidence="6 8" id="KW-0472">Membrane</keyword>
<feature type="transmembrane region" description="Helical" evidence="8">
    <location>
        <begin position="133"/>
        <end position="152"/>
    </location>
</feature>
<evidence type="ECO:0000256" key="4">
    <source>
        <dbReference type="ARBA" id="ARBA00022970"/>
    </source>
</evidence>
<feature type="transmembrane region" description="Helical" evidence="8">
    <location>
        <begin position="425"/>
        <end position="447"/>
    </location>
</feature>
<feature type="transmembrane region" description="Helical" evidence="8">
    <location>
        <begin position="489"/>
        <end position="509"/>
    </location>
</feature>
<keyword evidence="5 8" id="KW-1133">Transmembrane helix</keyword>
<evidence type="ECO:0000256" key="1">
    <source>
        <dbReference type="ARBA" id="ARBA00004141"/>
    </source>
</evidence>
<proteinExistence type="evidence at transcript level"/>
<feature type="transmembrane region" description="Helical" evidence="8">
    <location>
        <begin position="453"/>
        <end position="477"/>
    </location>
</feature>
<dbReference type="PANTHER" id="PTHR22950:SF698">
    <property type="entry name" value="AMINO ACID TRANSPORTER TRANSMEMBRANE DOMAIN-CONTAINING PROTEIN"/>
    <property type="match status" value="1"/>
</dbReference>
<evidence type="ECO:0000259" key="9">
    <source>
        <dbReference type="Pfam" id="PF01490"/>
    </source>
</evidence>
<dbReference type="Pfam" id="PF01490">
    <property type="entry name" value="Aa_trans"/>
    <property type="match status" value="1"/>
</dbReference>
<organism evidence="10">
    <name type="scientific">Pinus tabuliformis</name>
    <name type="common">Chinese red pine</name>
    <name type="synonym">Pinus leucosperma</name>
    <dbReference type="NCBI Taxonomy" id="88731"/>
    <lineage>
        <taxon>Eukaryota</taxon>
        <taxon>Viridiplantae</taxon>
        <taxon>Streptophyta</taxon>
        <taxon>Embryophyta</taxon>
        <taxon>Tracheophyta</taxon>
        <taxon>Spermatophyta</taxon>
        <taxon>Pinopsida</taxon>
        <taxon>Pinidae</taxon>
        <taxon>Conifers I</taxon>
        <taxon>Pinales</taxon>
        <taxon>Pinaceae</taxon>
        <taxon>Pinus</taxon>
        <taxon>Pinus subgen. Pinus</taxon>
    </lineage>
</organism>
<evidence type="ECO:0000256" key="6">
    <source>
        <dbReference type="ARBA" id="ARBA00023136"/>
    </source>
</evidence>
<keyword evidence="4" id="KW-0029">Amino-acid transport</keyword>
<dbReference type="GO" id="GO:0015179">
    <property type="term" value="F:L-amino acid transmembrane transporter activity"/>
    <property type="evidence" value="ECO:0007669"/>
    <property type="project" value="TreeGrafter"/>
</dbReference>
<evidence type="ECO:0000256" key="2">
    <source>
        <dbReference type="ARBA" id="ARBA00022448"/>
    </source>
</evidence>
<dbReference type="AlphaFoldDB" id="A0A0K0M6X2"/>
<feature type="domain" description="Amino acid transporter transmembrane" evidence="9">
    <location>
        <begin position="127"/>
        <end position="508"/>
    </location>
</feature>
<evidence type="ECO:0000256" key="5">
    <source>
        <dbReference type="ARBA" id="ARBA00022989"/>
    </source>
</evidence>
<protein>
    <submittedName>
        <fullName evidence="10">BEBT1</fullName>
    </submittedName>
</protein>
<comment type="similarity">
    <text evidence="7">Belongs to the amino acid/polyamine transporter 2 family. Amino acid/auxin permease (AAAP) (TC 2.A.18.5) subfamily.</text>
</comment>